<keyword evidence="6 8" id="KW-0472">Membrane</keyword>
<evidence type="ECO:0000256" key="7">
    <source>
        <dbReference type="SAM" id="MobiDB-lite"/>
    </source>
</evidence>
<feature type="transmembrane region" description="Helical" evidence="8">
    <location>
        <begin position="256"/>
        <end position="279"/>
    </location>
</feature>
<feature type="transmembrane region" description="Helical" evidence="8">
    <location>
        <begin position="457"/>
        <end position="478"/>
    </location>
</feature>
<feature type="transmembrane region" description="Helical" evidence="8">
    <location>
        <begin position="212"/>
        <end position="233"/>
    </location>
</feature>
<evidence type="ECO:0000256" key="4">
    <source>
        <dbReference type="ARBA" id="ARBA00022692"/>
    </source>
</evidence>
<dbReference type="InterPro" id="IPR049142">
    <property type="entry name" value="MS_channel_1st"/>
</dbReference>
<sequence length="771" mass="83267">MITTRRLPWLIGWLLLALLVTAPAMAQPADPGNGPAYSTLADLLEDETARQQLIDQLRHQAGEPPPPAVEAPPRAEEVSLPRQLAELTSRVVSDIGGELQHLAGIVMGIFSPDEDALAFDMAAFTTAAINLGLVILATFLLFVGFRRLARPLFTRISGWSLHGDGLTPVLRLVLCVALAAVIDVLIVALAYVGGNLIATFAVGETGELSTRASLFLNAFLVIELLKAAVRMLFSSRYEGLRLLPISAAEASYWNRWLARLIGLVGYGLMVVVPLTNFYVSPALGQGVGTLIMFGAFFYAVTVVLKNRSRIRDNINQLAARTSFTATRVTLQLFARTWHLFALVYFLMVLVLTLTRPADALPFVLTATLKTLVAVVAGILASTLLTQTIGRRIRLSDDLRHKLPLLEPRLNAYVPNMLRALRTLILIAVAMLVLDAWGAFDLAGWYASEPGRGLIAKLAGVAIILVIAIGVWIGLASLIEHKLNPETGTGEPSARAKTLLTLFRNALAIAVVTITTMIVLAEIGINIGPLIAGAGVLGLAIGFGAQKLVQDIITGIFIQVENAMNTGDVVTVGGVTGVAERLSIRSVGIRDLNGTYHIVPFSSVDTVSNYMREFGYHVGEYGIAYRESIDEAIVALREAFDELAASDDHKMNILAPLEVAGVIALADSSVNIRVRIKTVPGMQWAVGRAYNRLVKLHFDAKGIEIPFPHTTLYFGVGKEAEAPPANLRVMQQDFDIDGRPGGQPRSGGQSRTAEDDPRSKPNPEFKGDYDED</sequence>
<dbReference type="InterPro" id="IPR010920">
    <property type="entry name" value="LSM_dom_sf"/>
</dbReference>
<feature type="transmembrane region" description="Helical" evidence="8">
    <location>
        <begin position="498"/>
        <end position="520"/>
    </location>
</feature>
<evidence type="ECO:0000256" key="2">
    <source>
        <dbReference type="ARBA" id="ARBA00008017"/>
    </source>
</evidence>
<dbReference type="Pfam" id="PF25392">
    <property type="entry name" value="MS_channel_TM1"/>
    <property type="match status" value="1"/>
</dbReference>
<feature type="transmembrane region" description="Helical" evidence="8">
    <location>
        <begin position="169"/>
        <end position="192"/>
    </location>
</feature>
<dbReference type="SUPFAM" id="SSF50182">
    <property type="entry name" value="Sm-like ribonucleoproteins"/>
    <property type="match status" value="1"/>
</dbReference>
<dbReference type="Pfam" id="PF21082">
    <property type="entry name" value="MS_channel_3rd"/>
    <property type="match status" value="1"/>
</dbReference>
<evidence type="ECO:0000256" key="5">
    <source>
        <dbReference type="ARBA" id="ARBA00022989"/>
    </source>
</evidence>
<dbReference type="InterPro" id="IPR023408">
    <property type="entry name" value="MscS_beta-dom_sf"/>
</dbReference>
<gene>
    <name evidence="14" type="primary">ybiO</name>
    <name evidence="14" type="ORF">HOP52_01980</name>
</gene>
<keyword evidence="15" id="KW-1185">Reference proteome</keyword>
<feature type="transmembrane region" description="Helical" evidence="8">
    <location>
        <begin position="332"/>
        <end position="353"/>
    </location>
</feature>
<dbReference type="NCBIfam" id="NF008542">
    <property type="entry name" value="PRK11465.1"/>
    <property type="match status" value="1"/>
</dbReference>
<dbReference type="InterPro" id="IPR049278">
    <property type="entry name" value="MS_channel_C"/>
</dbReference>
<evidence type="ECO:0000259" key="12">
    <source>
        <dbReference type="Pfam" id="PF21088"/>
    </source>
</evidence>
<evidence type="ECO:0000259" key="11">
    <source>
        <dbReference type="Pfam" id="PF21082"/>
    </source>
</evidence>
<dbReference type="RefSeq" id="WP_238975432.1">
    <property type="nucleotide sequence ID" value="NZ_JABFUC010000002.1"/>
</dbReference>
<dbReference type="SUPFAM" id="SSF82689">
    <property type="entry name" value="Mechanosensitive channel protein MscS (YggB), C-terminal domain"/>
    <property type="match status" value="1"/>
</dbReference>
<proteinExistence type="inferred from homology"/>
<dbReference type="Gene3D" id="1.10.287.1260">
    <property type="match status" value="1"/>
</dbReference>
<dbReference type="Gene3D" id="2.30.30.60">
    <property type="match status" value="1"/>
</dbReference>
<comment type="caution">
    <text evidence="14">The sequence shown here is derived from an EMBL/GenBank/DDBJ whole genome shotgun (WGS) entry which is preliminary data.</text>
</comment>
<feature type="transmembrane region" description="Helical" evidence="8">
    <location>
        <begin position="359"/>
        <end position="384"/>
    </location>
</feature>
<feature type="transmembrane region" description="Helical" evidence="8">
    <location>
        <begin position="121"/>
        <end position="148"/>
    </location>
</feature>
<evidence type="ECO:0000313" key="14">
    <source>
        <dbReference type="EMBL" id="MCG6656544.1"/>
    </source>
</evidence>
<keyword evidence="5 8" id="KW-1133">Transmembrane helix</keyword>
<evidence type="ECO:0000256" key="1">
    <source>
        <dbReference type="ARBA" id="ARBA00004651"/>
    </source>
</evidence>
<dbReference type="EMBL" id="JABFUC010000002">
    <property type="protein sequence ID" value="MCG6656544.1"/>
    <property type="molecule type" value="Genomic_DNA"/>
</dbReference>
<feature type="chain" id="PRO_5047253475" evidence="9">
    <location>
        <begin position="27"/>
        <end position="771"/>
    </location>
</feature>
<protein>
    <submittedName>
        <fullName evidence="14">Mechanosensitive channel protein</fullName>
    </submittedName>
</protein>
<keyword evidence="9" id="KW-0732">Signal</keyword>
<evidence type="ECO:0000256" key="3">
    <source>
        <dbReference type="ARBA" id="ARBA00022475"/>
    </source>
</evidence>
<keyword evidence="4 8" id="KW-0812">Transmembrane</keyword>
<comment type="subcellular location">
    <subcellularLocation>
        <location evidence="1">Cell membrane</location>
        <topology evidence="1">Multi-pass membrane protein</topology>
    </subcellularLocation>
</comment>
<feature type="region of interest" description="Disordered" evidence="7">
    <location>
        <begin position="731"/>
        <end position="771"/>
    </location>
</feature>
<evidence type="ECO:0000259" key="10">
    <source>
        <dbReference type="Pfam" id="PF00924"/>
    </source>
</evidence>
<organism evidence="14 15">
    <name type="scientific">Billgrantia campisalis</name>
    <dbReference type="NCBI Taxonomy" id="74661"/>
    <lineage>
        <taxon>Bacteria</taxon>
        <taxon>Pseudomonadati</taxon>
        <taxon>Pseudomonadota</taxon>
        <taxon>Gammaproteobacteria</taxon>
        <taxon>Oceanospirillales</taxon>
        <taxon>Halomonadaceae</taxon>
        <taxon>Billgrantia</taxon>
    </lineage>
</organism>
<dbReference type="Pfam" id="PF00924">
    <property type="entry name" value="MS_channel_2nd"/>
    <property type="match status" value="1"/>
</dbReference>
<feature type="signal peptide" evidence="9">
    <location>
        <begin position="1"/>
        <end position="26"/>
    </location>
</feature>
<keyword evidence="3" id="KW-1003">Cell membrane</keyword>
<dbReference type="InterPro" id="IPR057485">
    <property type="entry name" value="YbiO-like_TM1"/>
</dbReference>
<evidence type="ECO:0000256" key="8">
    <source>
        <dbReference type="SAM" id="Phobius"/>
    </source>
</evidence>
<comment type="similarity">
    <text evidence="2">Belongs to the MscS (TC 1.A.23) family.</text>
</comment>
<evidence type="ECO:0000256" key="6">
    <source>
        <dbReference type="ARBA" id="ARBA00023136"/>
    </source>
</evidence>
<dbReference type="PANTHER" id="PTHR30460:SF0">
    <property type="entry name" value="MODERATE CONDUCTANCE MECHANOSENSITIVE CHANNEL YBIO"/>
    <property type="match status" value="1"/>
</dbReference>
<evidence type="ECO:0000256" key="9">
    <source>
        <dbReference type="SAM" id="SignalP"/>
    </source>
</evidence>
<dbReference type="Gene3D" id="3.30.70.100">
    <property type="match status" value="1"/>
</dbReference>
<evidence type="ECO:0000259" key="13">
    <source>
        <dbReference type="Pfam" id="PF25392"/>
    </source>
</evidence>
<dbReference type="InterPro" id="IPR045276">
    <property type="entry name" value="YbiO_bact"/>
</dbReference>
<dbReference type="PANTHER" id="PTHR30460">
    <property type="entry name" value="MODERATE CONDUCTANCE MECHANOSENSITIVE CHANNEL YBIO"/>
    <property type="match status" value="1"/>
</dbReference>
<dbReference type="Pfam" id="PF21088">
    <property type="entry name" value="MS_channel_1st"/>
    <property type="match status" value="1"/>
</dbReference>
<dbReference type="InterPro" id="IPR011014">
    <property type="entry name" value="MscS_channel_TM-2"/>
</dbReference>
<dbReference type="Proteomes" id="UP000814385">
    <property type="component" value="Unassembled WGS sequence"/>
</dbReference>
<dbReference type="InterPro" id="IPR011066">
    <property type="entry name" value="MscS_channel_C_sf"/>
</dbReference>
<feature type="domain" description="Mechanosensitive ion channel MscS C-terminal" evidence="11">
    <location>
        <begin position="620"/>
        <end position="704"/>
    </location>
</feature>
<accession>A0ABS9P482</accession>
<feature type="domain" description="Mechanosensitive ion channel MscS" evidence="10">
    <location>
        <begin position="547"/>
        <end position="610"/>
    </location>
</feature>
<dbReference type="InterPro" id="IPR006685">
    <property type="entry name" value="MscS_channel_2nd"/>
</dbReference>
<reference evidence="14 15" key="1">
    <citation type="submission" date="2020-05" db="EMBL/GenBank/DDBJ databases">
        <title>Comparative genomic analysis of denitrifying bacteria from Halomonas genus.</title>
        <authorList>
            <person name="Wang L."/>
            <person name="Shao Z."/>
        </authorList>
    </citation>
    <scope>NUCLEOTIDE SEQUENCE [LARGE SCALE GENOMIC DNA]</scope>
    <source>
        <strain evidence="14 15">A4</strain>
    </source>
</reference>
<feature type="transmembrane region" description="Helical" evidence="8">
    <location>
        <begin position="526"/>
        <end position="544"/>
    </location>
</feature>
<feature type="transmembrane region" description="Helical" evidence="8">
    <location>
        <begin position="423"/>
        <end position="445"/>
    </location>
</feature>
<feature type="domain" description="Mechanosensitive ion channel transmembrane helices 2/3" evidence="12">
    <location>
        <begin position="505"/>
        <end position="545"/>
    </location>
</feature>
<feature type="domain" description="Moderate conductance mechanosensitive channel YbiO-like transmembrane helix 1" evidence="13">
    <location>
        <begin position="366"/>
        <end position="444"/>
    </location>
</feature>
<evidence type="ECO:0000313" key="15">
    <source>
        <dbReference type="Proteomes" id="UP000814385"/>
    </source>
</evidence>
<feature type="compositionally biased region" description="Basic and acidic residues" evidence="7">
    <location>
        <begin position="751"/>
        <end position="771"/>
    </location>
</feature>
<name>A0ABS9P482_9GAMM</name>
<feature type="transmembrane region" description="Helical" evidence="8">
    <location>
        <begin position="285"/>
        <end position="304"/>
    </location>
</feature>
<dbReference type="SUPFAM" id="SSF82861">
    <property type="entry name" value="Mechanosensitive channel protein MscS (YggB), transmembrane region"/>
    <property type="match status" value="1"/>
</dbReference>